<dbReference type="PANTHER" id="PTHR44591">
    <property type="entry name" value="STRESS RESPONSE REGULATOR PROTEIN 1"/>
    <property type="match status" value="1"/>
</dbReference>
<name>A0A933WA65_UNCEI</name>
<feature type="modified residue" description="4-aspartylphosphate" evidence="2">
    <location>
        <position position="52"/>
    </location>
</feature>
<dbReference type="Pfam" id="PF00072">
    <property type="entry name" value="Response_reg"/>
    <property type="match status" value="1"/>
</dbReference>
<feature type="domain" description="Response regulatory" evidence="3">
    <location>
        <begin position="3"/>
        <end position="121"/>
    </location>
</feature>
<dbReference type="SMART" id="SM00448">
    <property type="entry name" value="REC"/>
    <property type="match status" value="1"/>
</dbReference>
<evidence type="ECO:0000256" key="2">
    <source>
        <dbReference type="PROSITE-ProRule" id="PRU00169"/>
    </source>
</evidence>
<dbReference type="Proteomes" id="UP000696931">
    <property type="component" value="Unassembled WGS sequence"/>
</dbReference>
<accession>A0A933WA65</accession>
<protein>
    <submittedName>
        <fullName evidence="4">Response regulator</fullName>
    </submittedName>
</protein>
<dbReference type="SUPFAM" id="SSF52172">
    <property type="entry name" value="CheY-like"/>
    <property type="match status" value="1"/>
</dbReference>
<evidence type="ECO:0000313" key="5">
    <source>
        <dbReference type="Proteomes" id="UP000696931"/>
    </source>
</evidence>
<dbReference type="PANTHER" id="PTHR44591:SF18">
    <property type="entry name" value="REGULATORY PROTEIN"/>
    <property type="match status" value="1"/>
</dbReference>
<organism evidence="4 5">
    <name type="scientific">Eiseniibacteriota bacterium</name>
    <dbReference type="NCBI Taxonomy" id="2212470"/>
    <lineage>
        <taxon>Bacteria</taxon>
        <taxon>Candidatus Eiseniibacteriota</taxon>
    </lineage>
</organism>
<dbReference type="InterPro" id="IPR050595">
    <property type="entry name" value="Bact_response_regulator"/>
</dbReference>
<evidence type="ECO:0000313" key="4">
    <source>
        <dbReference type="EMBL" id="MBI5170696.1"/>
    </source>
</evidence>
<comment type="caution">
    <text evidence="4">The sequence shown here is derived from an EMBL/GenBank/DDBJ whole genome shotgun (WGS) entry which is preliminary data.</text>
</comment>
<dbReference type="PROSITE" id="PS50110">
    <property type="entry name" value="RESPONSE_REGULATORY"/>
    <property type="match status" value="1"/>
</dbReference>
<reference evidence="4" key="1">
    <citation type="submission" date="2020-07" db="EMBL/GenBank/DDBJ databases">
        <title>Huge and variable diversity of episymbiotic CPR bacteria and DPANN archaea in groundwater ecosystems.</title>
        <authorList>
            <person name="He C.Y."/>
            <person name="Keren R."/>
            <person name="Whittaker M."/>
            <person name="Farag I.F."/>
            <person name="Doudna J."/>
            <person name="Cate J.H.D."/>
            <person name="Banfield J.F."/>
        </authorList>
    </citation>
    <scope>NUCLEOTIDE SEQUENCE</scope>
    <source>
        <strain evidence="4">NC_groundwater_1813_Pr3_B-0.1um_71_17</strain>
    </source>
</reference>
<dbReference type="EMBL" id="JACRIW010000103">
    <property type="protein sequence ID" value="MBI5170696.1"/>
    <property type="molecule type" value="Genomic_DNA"/>
</dbReference>
<evidence type="ECO:0000256" key="1">
    <source>
        <dbReference type="ARBA" id="ARBA00022553"/>
    </source>
</evidence>
<gene>
    <name evidence="4" type="ORF">HZA61_14500</name>
</gene>
<dbReference type="AlphaFoldDB" id="A0A933WA65"/>
<dbReference type="InterPro" id="IPR001789">
    <property type="entry name" value="Sig_transdc_resp-reg_receiver"/>
</dbReference>
<sequence length="131" mass="14440">MARILVVDDDPDITYALSLFLEAEGHDVRIAGSRAAGMKELESYDPELMVLDVMMEQPDDGIAMAQEIRRAGRKLPIVMLTSVGKVTGMSFGSDADLVPVDAFFEKPVPPAELLRKVRELLEKTEAGHARR</sequence>
<evidence type="ECO:0000259" key="3">
    <source>
        <dbReference type="PROSITE" id="PS50110"/>
    </source>
</evidence>
<proteinExistence type="predicted"/>
<dbReference type="Gene3D" id="3.40.50.2300">
    <property type="match status" value="1"/>
</dbReference>
<dbReference type="InterPro" id="IPR011006">
    <property type="entry name" value="CheY-like_superfamily"/>
</dbReference>
<dbReference type="GO" id="GO:0000160">
    <property type="term" value="P:phosphorelay signal transduction system"/>
    <property type="evidence" value="ECO:0007669"/>
    <property type="project" value="InterPro"/>
</dbReference>
<keyword evidence="1 2" id="KW-0597">Phosphoprotein</keyword>